<dbReference type="RefSeq" id="WP_188337662.1">
    <property type="nucleotide sequence ID" value="NZ_CP061281.1"/>
</dbReference>
<evidence type="ECO:0000259" key="3">
    <source>
        <dbReference type="PROSITE" id="PS51175"/>
    </source>
</evidence>
<sequence length="324" mass="32996">MAPGNNGANTTPEGDDPFGYLYADGQAAGATPPDGGGGGYGYPNSRTPRTSYNQVRAVGERQYGQQVPPQQQTAAYGQQTAAYGQPNAHYQAPETVHGAPSQPGPPQAASHGRGSGGRGSGGPNTKALLIGAVAVVAAVVIGIGVAMLGNDTDDKGGEAGGPASSAPAQTVEPSQEPSKQPAKPGPLPKTDAKKLTLAGGTSISAEVPGAKAAGGQYVAGFSQPGAALTWTVSGIPKDGQYKLHVDYGVPGKDSDATIDVNGTKQQRPLNMKNFAQAEEGDWAKGWTNTWAIVQLTKGTNAITISCAEGNQCNANFDRLWLTRS</sequence>
<keyword evidence="5" id="KW-1185">Reference proteome</keyword>
<feature type="compositionally biased region" description="Low complexity" evidence="1">
    <location>
        <begin position="97"/>
        <end position="112"/>
    </location>
</feature>
<feature type="compositionally biased region" description="Polar residues" evidence="1">
    <location>
        <begin position="1"/>
        <end position="12"/>
    </location>
</feature>
<dbReference type="Gene3D" id="2.60.120.260">
    <property type="entry name" value="Galactose-binding domain-like"/>
    <property type="match status" value="1"/>
</dbReference>
<dbReference type="SUPFAM" id="SSF49785">
    <property type="entry name" value="Galactose-binding domain-like"/>
    <property type="match status" value="1"/>
</dbReference>
<feature type="region of interest" description="Disordered" evidence="1">
    <location>
        <begin position="153"/>
        <end position="193"/>
    </location>
</feature>
<accession>A0A7H1B8A4</accession>
<reference evidence="4 5" key="1">
    <citation type="submission" date="2020-09" db="EMBL/GenBank/DDBJ databases">
        <title>A novel species.</title>
        <authorList>
            <person name="Gao J."/>
        </authorList>
    </citation>
    <scope>NUCLEOTIDE SEQUENCE [LARGE SCALE GENOMIC DNA]</scope>
    <source>
        <strain evidence="4 5">CRXT-Y-14</strain>
    </source>
</reference>
<dbReference type="PROSITE" id="PS51175">
    <property type="entry name" value="CBM6"/>
    <property type="match status" value="1"/>
</dbReference>
<evidence type="ECO:0000256" key="1">
    <source>
        <dbReference type="SAM" id="MobiDB-lite"/>
    </source>
</evidence>
<dbReference type="InterPro" id="IPR008979">
    <property type="entry name" value="Galactose-bd-like_sf"/>
</dbReference>
<feature type="compositionally biased region" description="Polar residues" evidence="1">
    <location>
        <begin position="44"/>
        <end position="54"/>
    </location>
</feature>
<name>A0A7H1B8A4_9ACTN</name>
<keyword evidence="2" id="KW-0472">Membrane</keyword>
<feature type="compositionally biased region" description="Low complexity" evidence="1">
    <location>
        <begin position="23"/>
        <end position="33"/>
    </location>
</feature>
<feature type="compositionally biased region" description="Gly residues" evidence="1">
    <location>
        <begin position="113"/>
        <end position="122"/>
    </location>
</feature>
<feature type="region of interest" description="Disordered" evidence="1">
    <location>
        <begin position="1"/>
        <end position="122"/>
    </location>
</feature>
<evidence type="ECO:0000313" key="4">
    <source>
        <dbReference type="EMBL" id="QNS04959.1"/>
    </source>
</evidence>
<keyword evidence="2" id="KW-0812">Transmembrane</keyword>
<feature type="domain" description="CBM6" evidence="3">
    <location>
        <begin position="188"/>
        <end position="322"/>
    </location>
</feature>
<dbReference type="InterPro" id="IPR005084">
    <property type="entry name" value="CBM6"/>
</dbReference>
<feature type="compositionally biased region" description="Low complexity" evidence="1">
    <location>
        <begin position="62"/>
        <end position="85"/>
    </location>
</feature>
<evidence type="ECO:0000256" key="2">
    <source>
        <dbReference type="SAM" id="Phobius"/>
    </source>
</evidence>
<dbReference type="EMBL" id="CP061281">
    <property type="protein sequence ID" value="QNS04959.1"/>
    <property type="molecule type" value="Genomic_DNA"/>
</dbReference>
<keyword evidence="2" id="KW-1133">Transmembrane helix</keyword>
<dbReference type="GO" id="GO:0030246">
    <property type="term" value="F:carbohydrate binding"/>
    <property type="evidence" value="ECO:0007669"/>
    <property type="project" value="InterPro"/>
</dbReference>
<proteinExistence type="predicted"/>
<feature type="transmembrane region" description="Helical" evidence="2">
    <location>
        <begin position="127"/>
        <end position="148"/>
    </location>
</feature>
<gene>
    <name evidence="4" type="ORF">IAG42_15980</name>
</gene>
<dbReference type="KEGG" id="sxn:IAG42_15980"/>
<evidence type="ECO:0000313" key="5">
    <source>
        <dbReference type="Proteomes" id="UP000516428"/>
    </source>
</evidence>
<protein>
    <submittedName>
        <fullName evidence="4">Carbohydrate-binding protein</fullName>
    </submittedName>
</protein>
<dbReference type="AlphaFoldDB" id="A0A7H1B8A4"/>
<dbReference type="Proteomes" id="UP000516428">
    <property type="component" value="Chromosome"/>
</dbReference>
<organism evidence="4 5">
    <name type="scientific">Streptomyces xanthii</name>
    <dbReference type="NCBI Taxonomy" id="2768069"/>
    <lineage>
        <taxon>Bacteria</taxon>
        <taxon>Bacillati</taxon>
        <taxon>Actinomycetota</taxon>
        <taxon>Actinomycetes</taxon>
        <taxon>Kitasatosporales</taxon>
        <taxon>Streptomycetaceae</taxon>
        <taxon>Streptomyces</taxon>
    </lineage>
</organism>